<accession>A0A9W8LA56</accession>
<keyword evidence="2" id="KW-0378">Hydrolase</keyword>
<evidence type="ECO:0000256" key="3">
    <source>
        <dbReference type="ARBA" id="ARBA00038050"/>
    </source>
</evidence>
<name>A0A9W8LA56_9FUNG</name>
<dbReference type="PANTHER" id="PTHR12649">
    <property type="entry name" value="PEPTIDYL-TRNA HYDROLASE 2"/>
    <property type="match status" value="1"/>
</dbReference>
<dbReference type="OrthoDB" id="1733656at2759"/>
<proteinExistence type="inferred from homology"/>
<gene>
    <name evidence="5" type="ORF">GGI19_002606</name>
</gene>
<comment type="catalytic activity">
    <reaction evidence="4">
        <text>an N-acyl-L-alpha-aminoacyl-tRNA + H2O = an N-acyl-L-amino acid + a tRNA + H(+)</text>
        <dbReference type="Rhea" id="RHEA:54448"/>
        <dbReference type="Rhea" id="RHEA-COMP:10123"/>
        <dbReference type="Rhea" id="RHEA-COMP:13883"/>
        <dbReference type="ChEBI" id="CHEBI:15377"/>
        <dbReference type="ChEBI" id="CHEBI:15378"/>
        <dbReference type="ChEBI" id="CHEBI:59874"/>
        <dbReference type="ChEBI" id="CHEBI:78442"/>
        <dbReference type="ChEBI" id="CHEBI:138191"/>
        <dbReference type="EC" id="3.1.1.29"/>
    </reaction>
</comment>
<keyword evidence="6" id="KW-1185">Reference proteome</keyword>
<dbReference type="InterPro" id="IPR002833">
    <property type="entry name" value="PTH2"/>
</dbReference>
<evidence type="ECO:0000256" key="4">
    <source>
        <dbReference type="ARBA" id="ARBA00048707"/>
    </source>
</evidence>
<reference evidence="5" key="1">
    <citation type="submission" date="2022-07" db="EMBL/GenBank/DDBJ databases">
        <title>Phylogenomic reconstructions and comparative analyses of Kickxellomycotina fungi.</title>
        <authorList>
            <person name="Reynolds N.K."/>
            <person name="Stajich J.E."/>
            <person name="Barry K."/>
            <person name="Grigoriev I.V."/>
            <person name="Crous P."/>
            <person name="Smith M.E."/>
        </authorList>
    </citation>
    <scope>NUCLEOTIDE SEQUENCE</scope>
    <source>
        <strain evidence="5">BCRC 34297</strain>
    </source>
</reference>
<dbReference type="PANTHER" id="PTHR12649:SF11">
    <property type="entry name" value="PEPTIDYL-TRNA HYDROLASE 2, MITOCHONDRIAL"/>
    <property type="match status" value="1"/>
</dbReference>
<dbReference type="NCBIfam" id="TIGR00283">
    <property type="entry name" value="arch_pth2"/>
    <property type="match status" value="1"/>
</dbReference>
<organism evidence="5 6">
    <name type="scientific">Coemansia pectinata</name>
    <dbReference type="NCBI Taxonomy" id="1052879"/>
    <lineage>
        <taxon>Eukaryota</taxon>
        <taxon>Fungi</taxon>
        <taxon>Fungi incertae sedis</taxon>
        <taxon>Zoopagomycota</taxon>
        <taxon>Kickxellomycotina</taxon>
        <taxon>Kickxellomycetes</taxon>
        <taxon>Kickxellales</taxon>
        <taxon>Kickxellaceae</taxon>
        <taxon>Coemansia</taxon>
    </lineage>
</organism>
<dbReference type="Pfam" id="PF01981">
    <property type="entry name" value="PTH2"/>
    <property type="match status" value="1"/>
</dbReference>
<dbReference type="GO" id="GO:0004045">
    <property type="term" value="F:peptidyl-tRNA hydrolase activity"/>
    <property type="evidence" value="ECO:0007669"/>
    <property type="project" value="UniProtKB-EC"/>
</dbReference>
<evidence type="ECO:0000256" key="1">
    <source>
        <dbReference type="ARBA" id="ARBA00013260"/>
    </source>
</evidence>
<dbReference type="Proteomes" id="UP001140011">
    <property type="component" value="Unassembled WGS sequence"/>
</dbReference>
<evidence type="ECO:0000256" key="2">
    <source>
        <dbReference type="ARBA" id="ARBA00022801"/>
    </source>
</evidence>
<sequence>MAIGFALDYSLLTAKVPVWQVLLASGTAFAAARILQRTLLKGCCSSRSIQTSTAAEAPKKNKRDSDAGMSFGEDTKLVLIIRTDLGMSKGKIAAQCSHATLGCYKRALKQAPAMLKAWEYTGQAKVTLKCNSEEELVDLQKKAQAAGLVAQSICDAGRTQIAAGSRTVLGIGPGPVGAVDRVSGHLKLY</sequence>
<dbReference type="FunFam" id="3.40.1490.10:FF:000001">
    <property type="entry name" value="Peptidyl-tRNA hydrolase 2"/>
    <property type="match status" value="1"/>
</dbReference>
<dbReference type="NCBIfam" id="NF003314">
    <property type="entry name" value="PRK04322.1"/>
    <property type="match status" value="1"/>
</dbReference>
<evidence type="ECO:0000313" key="6">
    <source>
        <dbReference type="Proteomes" id="UP001140011"/>
    </source>
</evidence>
<dbReference type="Gene3D" id="3.40.1490.10">
    <property type="entry name" value="Bit1"/>
    <property type="match status" value="1"/>
</dbReference>
<dbReference type="CDD" id="cd02430">
    <property type="entry name" value="PTH2"/>
    <property type="match status" value="1"/>
</dbReference>
<comment type="caution">
    <text evidence="5">The sequence shown here is derived from an EMBL/GenBank/DDBJ whole genome shotgun (WGS) entry which is preliminary data.</text>
</comment>
<dbReference type="EC" id="3.1.1.29" evidence="1"/>
<dbReference type="SUPFAM" id="SSF102462">
    <property type="entry name" value="Peptidyl-tRNA hydrolase II"/>
    <property type="match status" value="1"/>
</dbReference>
<dbReference type="InterPro" id="IPR023476">
    <property type="entry name" value="Pep_tRNA_hydro_II_dom_sf"/>
</dbReference>
<dbReference type="GO" id="GO:0005829">
    <property type="term" value="C:cytosol"/>
    <property type="evidence" value="ECO:0007669"/>
    <property type="project" value="TreeGrafter"/>
</dbReference>
<comment type="similarity">
    <text evidence="3">Belongs to the PTH2 family.</text>
</comment>
<protein>
    <recommendedName>
        <fullName evidence="1">peptidyl-tRNA hydrolase</fullName>
        <ecNumber evidence="1">3.1.1.29</ecNumber>
    </recommendedName>
</protein>
<dbReference type="AlphaFoldDB" id="A0A9W8LA56"/>
<evidence type="ECO:0000313" key="5">
    <source>
        <dbReference type="EMBL" id="KAJ2754156.1"/>
    </source>
</evidence>
<dbReference type="EMBL" id="JANBUH010000136">
    <property type="protein sequence ID" value="KAJ2754156.1"/>
    <property type="molecule type" value="Genomic_DNA"/>
</dbReference>